<dbReference type="InterPro" id="IPR003594">
    <property type="entry name" value="HATPase_dom"/>
</dbReference>
<keyword evidence="14 20" id="KW-0472">Membrane</keyword>
<evidence type="ECO:0000256" key="6">
    <source>
        <dbReference type="ARBA" id="ARBA00022553"/>
    </source>
</evidence>
<evidence type="ECO:0000256" key="3">
    <source>
        <dbReference type="ARBA" id="ARBA00012438"/>
    </source>
</evidence>
<dbReference type="SUPFAM" id="SSF47226">
    <property type="entry name" value="Histidine-containing phosphotransfer domain, HPT domain"/>
    <property type="match status" value="1"/>
</dbReference>
<keyword evidence="4" id="KW-1003">Cell membrane</keyword>
<dbReference type="CDD" id="cd16922">
    <property type="entry name" value="HATPase_EvgS-ArcB-TorS-like"/>
    <property type="match status" value="1"/>
</dbReference>
<dbReference type="PROSITE" id="PS50112">
    <property type="entry name" value="PAS"/>
    <property type="match status" value="1"/>
</dbReference>
<feature type="transmembrane region" description="Helical" evidence="20">
    <location>
        <begin position="208"/>
        <end position="226"/>
    </location>
</feature>
<dbReference type="GO" id="GO:0000155">
    <property type="term" value="F:phosphorelay sensor kinase activity"/>
    <property type="evidence" value="ECO:0007669"/>
    <property type="project" value="InterPro"/>
</dbReference>
<keyword evidence="5" id="KW-0997">Cell inner membrane</keyword>
<evidence type="ECO:0000256" key="11">
    <source>
        <dbReference type="ARBA" id="ARBA00022840"/>
    </source>
</evidence>
<comment type="caution">
    <text evidence="26">The sequence shown here is derived from an EMBL/GenBank/DDBJ whole genome shotgun (WGS) entry which is preliminary data.</text>
</comment>
<dbReference type="CDD" id="cd00130">
    <property type="entry name" value="PAS"/>
    <property type="match status" value="1"/>
</dbReference>
<evidence type="ECO:0000256" key="20">
    <source>
        <dbReference type="SAM" id="Phobius"/>
    </source>
</evidence>
<dbReference type="SUPFAM" id="SSF55785">
    <property type="entry name" value="PYP-like sensor domain (PAS domain)"/>
    <property type="match status" value="1"/>
</dbReference>
<comment type="catalytic activity">
    <reaction evidence="1">
        <text>ATP + protein L-histidine = ADP + protein N-phospho-L-histidine.</text>
        <dbReference type="EC" id="2.7.13.3"/>
    </reaction>
</comment>
<feature type="modified residue" description="4-aspartylphosphate" evidence="18">
    <location>
        <position position="772"/>
    </location>
</feature>
<evidence type="ECO:0000259" key="21">
    <source>
        <dbReference type="PROSITE" id="PS50109"/>
    </source>
</evidence>
<dbReference type="PROSITE" id="PS50110">
    <property type="entry name" value="RESPONSE_REGULATORY"/>
    <property type="match status" value="1"/>
</dbReference>
<keyword evidence="8 20" id="KW-0812">Transmembrane</keyword>
<keyword evidence="10" id="KW-0418">Kinase</keyword>
<dbReference type="InterPro" id="IPR000700">
    <property type="entry name" value="PAS-assoc_C"/>
</dbReference>
<evidence type="ECO:0000256" key="14">
    <source>
        <dbReference type="ARBA" id="ARBA00023136"/>
    </source>
</evidence>
<evidence type="ECO:0000259" key="22">
    <source>
        <dbReference type="PROSITE" id="PS50110"/>
    </source>
</evidence>
<feature type="transmembrane region" description="Helical" evidence="20">
    <location>
        <begin position="173"/>
        <end position="196"/>
    </location>
</feature>
<dbReference type="InterPro" id="IPR008207">
    <property type="entry name" value="Sig_transdc_His_kin_Hpt_dom"/>
</dbReference>
<dbReference type="InterPro" id="IPR005467">
    <property type="entry name" value="His_kinase_dom"/>
</dbReference>
<dbReference type="InterPro" id="IPR011006">
    <property type="entry name" value="CheY-like_superfamily"/>
</dbReference>
<evidence type="ECO:0000256" key="5">
    <source>
        <dbReference type="ARBA" id="ARBA00022519"/>
    </source>
</evidence>
<keyword evidence="11" id="KW-0067">ATP-binding</keyword>
<feature type="domain" description="PAC" evidence="24">
    <location>
        <begin position="395"/>
        <end position="449"/>
    </location>
</feature>
<organism evidence="26 27">
    <name type="scientific">Erythrobacter insulae</name>
    <dbReference type="NCBI Taxonomy" id="2584124"/>
    <lineage>
        <taxon>Bacteria</taxon>
        <taxon>Pseudomonadati</taxon>
        <taxon>Pseudomonadota</taxon>
        <taxon>Alphaproteobacteria</taxon>
        <taxon>Sphingomonadales</taxon>
        <taxon>Erythrobacteraceae</taxon>
        <taxon>Erythrobacter/Porphyrobacter group</taxon>
        <taxon>Erythrobacter</taxon>
    </lineage>
</organism>
<dbReference type="Gene3D" id="3.30.450.20">
    <property type="entry name" value="PAS domain"/>
    <property type="match status" value="1"/>
</dbReference>
<dbReference type="Proteomes" id="UP000316343">
    <property type="component" value="Unassembled WGS sequence"/>
</dbReference>
<dbReference type="FunFam" id="1.10.287.130:FF:000002">
    <property type="entry name" value="Two-component osmosensing histidine kinase"/>
    <property type="match status" value="1"/>
</dbReference>
<feature type="region of interest" description="Disordered" evidence="19">
    <location>
        <begin position="681"/>
        <end position="702"/>
    </location>
</feature>
<dbReference type="InterPro" id="IPR013656">
    <property type="entry name" value="PAS_4"/>
</dbReference>
<evidence type="ECO:0000256" key="13">
    <source>
        <dbReference type="ARBA" id="ARBA00023012"/>
    </source>
</evidence>
<feature type="transmembrane region" description="Helical" evidence="20">
    <location>
        <begin position="104"/>
        <end position="121"/>
    </location>
</feature>
<dbReference type="FunFam" id="3.30.565.10:FF:000010">
    <property type="entry name" value="Sensor histidine kinase RcsC"/>
    <property type="match status" value="1"/>
</dbReference>
<evidence type="ECO:0000256" key="19">
    <source>
        <dbReference type="SAM" id="MobiDB-lite"/>
    </source>
</evidence>
<dbReference type="CDD" id="cd17546">
    <property type="entry name" value="REC_hyHK_CKI1_RcsC-like"/>
    <property type="match status" value="1"/>
</dbReference>
<dbReference type="InterPro" id="IPR001789">
    <property type="entry name" value="Sig_transdc_resp-reg_receiver"/>
</dbReference>
<dbReference type="GO" id="GO:0005524">
    <property type="term" value="F:ATP binding"/>
    <property type="evidence" value="ECO:0007669"/>
    <property type="project" value="UniProtKB-KW"/>
</dbReference>
<dbReference type="OrthoDB" id="9801651at2"/>
<dbReference type="InterPro" id="IPR004358">
    <property type="entry name" value="Sig_transdc_His_kin-like_C"/>
</dbReference>
<dbReference type="PROSITE" id="PS50113">
    <property type="entry name" value="PAC"/>
    <property type="match status" value="1"/>
</dbReference>
<feature type="transmembrane region" description="Helical" evidence="20">
    <location>
        <begin position="80"/>
        <end position="98"/>
    </location>
</feature>
<gene>
    <name evidence="26" type="ORF">FGU71_03295</name>
</gene>
<evidence type="ECO:0000256" key="2">
    <source>
        <dbReference type="ARBA" id="ARBA00004429"/>
    </source>
</evidence>
<dbReference type="Pfam" id="PF00072">
    <property type="entry name" value="Response_reg"/>
    <property type="match status" value="1"/>
</dbReference>
<dbReference type="Pfam" id="PF01627">
    <property type="entry name" value="Hpt"/>
    <property type="match status" value="1"/>
</dbReference>
<evidence type="ECO:0000256" key="17">
    <source>
        <dbReference type="PROSITE-ProRule" id="PRU00110"/>
    </source>
</evidence>
<dbReference type="InterPro" id="IPR036097">
    <property type="entry name" value="HisK_dim/P_sf"/>
</dbReference>
<feature type="domain" description="Histidine kinase" evidence="21">
    <location>
        <begin position="467"/>
        <end position="690"/>
    </location>
</feature>
<dbReference type="Gene3D" id="3.40.50.2300">
    <property type="match status" value="1"/>
</dbReference>
<dbReference type="InterPro" id="IPR000014">
    <property type="entry name" value="PAS"/>
</dbReference>
<dbReference type="InterPro" id="IPR036890">
    <property type="entry name" value="HATPase_C_sf"/>
</dbReference>
<dbReference type="InterPro" id="IPR036641">
    <property type="entry name" value="HPT_dom_sf"/>
</dbReference>
<comment type="subunit">
    <text evidence="15">At low DSF concentrations, interacts with RpfF.</text>
</comment>
<dbReference type="PROSITE" id="PS50109">
    <property type="entry name" value="HIS_KIN"/>
    <property type="match status" value="1"/>
</dbReference>
<evidence type="ECO:0000313" key="27">
    <source>
        <dbReference type="Proteomes" id="UP000316343"/>
    </source>
</evidence>
<feature type="region of interest" description="Disordered" evidence="19">
    <location>
        <begin position="853"/>
        <end position="884"/>
    </location>
</feature>
<dbReference type="Pfam" id="PF08448">
    <property type="entry name" value="PAS_4"/>
    <property type="match status" value="1"/>
</dbReference>
<feature type="modified residue" description="Phosphohistidine" evidence="17">
    <location>
        <position position="944"/>
    </location>
</feature>
<dbReference type="SMART" id="SM00387">
    <property type="entry name" value="HATPase_c"/>
    <property type="match status" value="1"/>
</dbReference>
<dbReference type="InterPro" id="IPR003661">
    <property type="entry name" value="HisK_dim/P_dom"/>
</dbReference>
<keyword evidence="12 20" id="KW-1133">Transmembrane helix</keyword>
<name>A0A547PA20_9SPHN</name>
<keyword evidence="9" id="KW-0547">Nucleotide-binding</keyword>
<dbReference type="SMART" id="SM00388">
    <property type="entry name" value="HisKA"/>
    <property type="match status" value="1"/>
</dbReference>
<feature type="transmembrane region" description="Helical" evidence="20">
    <location>
        <begin position="246"/>
        <end position="270"/>
    </location>
</feature>
<dbReference type="InterPro" id="IPR035965">
    <property type="entry name" value="PAS-like_dom_sf"/>
</dbReference>
<feature type="domain" description="HPt" evidence="25">
    <location>
        <begin position="899"/>
        <end position="1002"/>
    </location>
</feature>
<dbReference type="SUPFAM" id="SSF52172">
    <property type="entry name" value="CheY-like"/>
    <property type="match status" value="1"/>
</dbReference>
<evidence type="ECO:0000313" key="26">
    <source>
        <dbReference type="EMBL" id="TRD10976.1"/>
    </source>
</evidence>
<protein>
    <recommendedName>
        <fullName evidence="16">Sensory/regulatory protein RpfC</fullName>
        <ecNumber evidence="3">2.7.13.3</ecNumber>
    </recommendedName>
</protein>
<feature type="compositionally biased region" description="Basic and acidic residues" evidence="19">
    <location>
        <begin position="875"/>
        <end position="884"/>
    </location>
</feature>
<dbReference type="Gene3D" id="1.20.120.160">
    <property type="entry name" value="HPT domain"/>
    <property type="match status" value="1"/>
</dbReference>
<dbReference type="InterPro" id="IPR007895">
    <property type="entry name" value="MASE1"/>
</dbReference>
<feature type="compositionally biased region" description="Low complexity" evidence="19">
    <location>
        <begin position="863"/>
        <end position="874"/>
    </location>
</feature>
<dbReference type="PRINTS" id="PR00344">
    <property type="entry name" value="BCTRLSENSOR"/>
</dbReference>
<evidence type="ECO:0000256" key="9">
    <source>
        <dbReference type="ARBA" id="ARBA00022741"/>
    </source>
</evidence>
<evidence type="ECO:0000259" key="24">
    <source>
        <dbReference type="PROSITE" id="PS50113"/>
    </source>
</evidence>
<dbReference type="RefSeq" id="WP_142787240.1">
    <property type="nucleotide sequence ID" value="NZ_VHJK01000001.1"/>
</dbReference>
<keyword evidence="7" id="KW-0808">Transferase</keyword>
<feature type="transmembrane region" description="Helical" evidence="20">
    <location>
        <begin position="29"/>
        <end position="50"/>
    </location>
</feature>
<keyword evidence="13" id="KW-0902">Two-component regulatory system</keyword>
<sequence length="1002" mass="108826">MERIIERVKTVKDDLSVIRRSSPDINRACILWGAAGAIVFFVLAMTSLSLFRFDSMLASVWVPNAAAVACLLRARPSNEIPFYTFVFFAGILANFLSGTPLATAAIYSVANIADIAIVVFLTRRGSGLRPDMSHLPDLGRFIWVGGLIGPATSALISSTAMLVDDQAGGLGAIAWLITDAMGMVLIVPTALLAFDAWQERNARPAGNWLERLSLLAGGVACVFLVFKQDAYPLLFLIPPITLLHAFRLGSLGTGLCVVGLAFVASFMTWAGTGPIYAAGLSLASQVHMLQSFIAANFLTGLPVAAILAGQQRIMIDLETGKRQIDLLADNITDAVLRFDTDGRCTYASPSVRDVLDEEPETFIGRFPTDRMHDDARETISLAQNRLTSGQSDKERFTYRRFLDAADGTAVFIEADCALARNPATGEHEGIVVSARDVTERVELEMLLTRARRAAENAANAKSEFLANMSHEIRTPMNGVLGFAELMLQGDLDEDQRRQTEMIVQSGRSMMLLLNDILDLSKVEAGQISIDRGSIDLHATLSDCVALQRPNAEKKGLKLRFERELHDNEASDPDSNWVITDGLRLRQIVLNLVGNAVKFTETGLIHVSYRVDQDQISIRVMDTGIGISESRIDSVFLPFTQGESDTARRFGGTGLGLTISRQLTELLGGFIELESKPGVGSSFTLTLPAPRGTPDREPSGELSGSDTLNIFSEMPHHARILLAEDHDVNRMLATEMLERCGQSVAIAHDGNEAISMVIDSMMRGAPYDLVLMDIQMPGCDGYAATRTIRAEGILPDLLPIIALTANAFPEDIAAARAAGMQGHLSKPLVFADLARALQRWLPTRIIENEFEPDASHARSAGQTAQAPSASPAHAAPEAEPHDIADANDDHSAFVNKRRQSPMLVRRWLERRGEAVEAVRAAALTGSLTGEDMNKHERETLARTVHKLAGTAAMFGEEELGTQASALERALRTKVSGTIQNALADKLLELADRDQSEGQELREA</sequence>
<dbReference type="PROSITE" id="PS50894">
    <property type="entry name" value="HPT"/>
    <property type="match status" value="1"/>
</dbReference>
<evidence type="ECO:0000259" key="23">
    <source>
        <dbReference type="PROSITE" id="PS50112"/>
    </source>
</evidence>
<dbReference type="SUPFAM" id="SSF47384">
    <property type="entry name" value="Homodimeric domain of signal transducing histidine kinase"/>
    <property type="match status" value="1"/>
</dbReference>
<evidence type="ECO:0000256" key="8">
    <source>
        <dbReference type="ARBA" id="ARBA00022692"/>
    </source>
</evidence>
<dbReference type="Gene3D" id="3.30.565.10">
    <property type="entry name" value="Histidine kinase-like ATPase, C-terminal domain"/>
    <property type="match status" value="1"/>
</dbReference>
<feature type="domain" description="PAS" evidence="23">
    <location>
        <begin position="320"/>
        <end position="390"/>
    </location>
</feature>
<accession>A0A547PA20</accession>
<evidence type="ECO:0000256" key="10">
    <source>
        <dbReference type="ARBA" id="ARBA00022777"/>
    </source>
</evidence>
<evidence type="ECO:0000256" key="18">
    <source>
        <dbReference type="PROSITE-ProRule" id="PRU00169"/>
    </source>
</evidence>
<reference evidence="26 27" key="1">
    <citation type="submission" date="2019-06" db="EMBL/GenBank/DDBJ databases">
        <title>Erythrobacter insulae sp. nov., isolated from a tidal flat.</title>
        <authorList>
            <person name="Yoon J.-H."/>
        </authorList>
    </citation>
    <scope>NUCLEOTIDE SEQUENCE [LARGE SCALE GENOMIC DNA]</scope>
    <source>
        <strain evidence="26 27">JBTF-M21</strain>
    </source>
</reference>
<dbReference type="NCBIfam" id="TIGR00229">
    <property type="entry name" value="sensory_box"/>
    <property type="match status" value="1"/>
</dbReference>
<dbReference type="AlphaFoldDB" id="A0A547PA20"/>
<feature type="transmembrane region" description="Helical" evidence="20">
    <location>
        <begin position="141"/>
        <end position="161"/>
    </location>
</feature>
<dbReference type="PANTHER" id="PTHR43047">
    <property type="entry name" value="TWO-COMPONENT HISTIDINE PROTEIN KINASE"/>
    <property type="match status" value="1"/>
</dbReference>
<evidence type="ECO:0000259" key="25">
    <source>
        <dbReference type="PROSITE" id="PS50894"/>
    </source>
</evidence>
<dbReference type="SMART" id="SM00091">
    <property type="entry name" value="PAS"/>
    <property type="match status" value="1"/>
</dbReference>
<evidence type="ECO:0000256" key="16">
    <source>
        <dbReference type="ARBA" id="ARBA00068150"/>
    </source>
</evidence>
<evidence type="ECO:0000256" key="7">
    <source>
        <dbReference type="ARBA" id="ARBA00022679"/>
    </source>
</evidence>
<keyword evidence="6 18" id="KW-0597">Phosphoprotein</keyword>
<dbReference type="GO" id="GO:0005886">
    <property type="term" value="C:plasma membrane"/>
    <property type="evidence" value="ECO:0007669"/>
    <property type="project" value="UniProtKB-SubCell"/>
</dbReference>
<evidence type="ECO:0000256" key="12">
    <source>
        <dbReference type="ARBA" id="ARBA00022989"/>
    </source>
</evidence>
<evidence type="ECO:0000256" key="15">
    <source>
        <dbReference type="ARBA" id="ARBA00064003"/>
    </source>
</evidence>
<dbReference type="SUPFAM" id="SSF55874">
    <property type="entry name" value="ATPase domain of HSP90 chaperone/DNA topoisomerase II/histidine kinase"/>
    <property type="match status" value="1"/>
</dbReference>
<evidence type="ECO:0000256" key="1">
    <source>
        <dbReference type="ARBA" id="ARBA00000085"/>
    </source>
</evidence>
<dbReference type="Pfam" id="PF02518">
    <property type="entry name" value="HATPase_c"/>
    <property type="match status" value="1"/>
</dbReference>
<dbReference type="CDD" id="cd00082">
    <property type="entry name" value="HisKA"/>
    <property type="match status" value="1"/>
</dbReference>
<dbReference type="EMBL" id="VHJK01000001">
    <property type="protein sequence ID" value="TRD10976.1"/>
    <property type="molecule type" value="Genomic_DNA"/>
</dbReference>
<dbReference type="EC" id="2.7.13.3" evidence="3"/>
<evidence type="ECO:0000256" key="4">
    <source>
        <dbReference type="ARBA" id="ARBA00022475"/>
    </source>
</evidence>
<dbReference type="Pfam" id="PF00512">
    <property type="entry name" value="HisKA"/>
    <property type="match status" value="1"/>
</dbReference>
<comment type="subcellular location">
    <subcellularLocation>
        <location evidence="2">Cell inner membrane</location>
        <topology evidence="2">Multi-pass membrane protein</topology>
    </subcellularLocation>
</comment>
<dbReference type="SMART" id="SM00448">
    <property type="entry name" value="REC"/>
    <property type="match status" value="1"/>
</dbReference>
<keyword evidence="27" id="KW-1185">Reference proteome</keyword>
<proteinExistence type="predicted"/>
<dbReference type="Gene3D" id="1.10.287.130">
    <property type="match status" value="1"/>
</dbReference>
<feature type="domain" description="Response regulatory" evidence="22">
    <location>
        <begin position="718"/>
        <end position="840"/>
    </location>
</feature>
<feature type="transmembrane region" description="Helical" evidence="20">
    <location>
        <begin position="291"/>
        <end position="309"/>
    </location>
</feature>
<dbReference type="Pfam" id="PF05231">
    <property type="entry name" value="MASE1"/>
    <property type="match status" value="1"/>
</dbReference>